<organism evidence="2 3">
    <name type="scientific">Pristionchus entomophagus</name>
    <dbReference type="NCBI Taxonomy" id="358040"/>
    <lineage>
        <taxon>Eukaryota</taxon>
        <taxon>Metazoa</taxon>
        <taxon>Ecdysozoa</taxon>
        <taxon>Nematoda</taxon>
        <taxon>Chromadorea</taxon>
        <taxon>Rhabditida</taxon>
        <taxon>Rhabditina</taxon>
        <taxon>Diplogasteromorpha</taxon>
        <taxon>Diplogasteroidea</taxon>
        <taxon>Neodiplogasteridae</taxon>
        <taxon>Pristionchus</taxon>
    </lineage>
</organism>
<accession>A0AAV5U8Q0</accession>
<feature type="non-terminal residue" evidence="2">
    <location>
        <position position="1"/>
    </location>
</feature>
<dbReference type="Proteomes" id="UP001432027">
    <property type="component" value="Unassembled WGS sequence"/>
</dbReference>
<keyword evidence="1" id="KW-0472">Membrane</keyword>
<feature type="transmembrane region" description="Helical" evidence="1">
    <location>
        <begin position="62"/>
        <end position="83"/>
    </location>
</feature>
<reference evidence="2" key="1">
    <citation type="submission" date="2023-10" db="EMBL/GenBank/DDBJ databases">
        <title>Genome assembly of Pristionchus species.</title>
        <authorList>
            <person name="Yoshida K."/>
            <person name="Sommer R.J."/>
        </authorList>
    </citation>
    <scope>NUCLEOTIDE SEQUENCE</scope>
    <source>
        <strain evidence="2">RS0144</strain>
    </source>
</reference>
<keyword evidence="1" id="KW-1133">Transmembrane helix</keyword>
<keyword evidence="3" id="KW-1185">Reference proteome</keyword>
<sequence length="173" mass="19488">PSGDPLDLATISLRNAQCRSNPAQQCLTLDAQRLDLSNYSLELPQDMPVCGFAGELCEQTSMILVIIGLVAGLAFLSILFFVYRRLKGNEIREMVAPPGRCPRTRFNISIEIEEMTRRGAISATRFYRCICCKSWDLRALPTAARIHLELPWQRGPAGWKFLCPRNQDSRTLS</sequence>
<protein>
    <submittedName>
        <fullName evidence="2">Uncharacterized protein</fullName>
    </submittedName>
</protein>
<name>A0AAV5U8Q0_9BILA</name>
<evidence type="ECO:0000313" key="2">
    <source>
        <dbReference type="EMBL" id="GMT03244.1"/>
    </source>
</evidence>
<keyword evidence="1" id="KW-0812">Transmembrane</keyword>
<comment type="caution">
    <text evidence="2">The sequence shown here is derived from an EMBL/GenBank/DDBJ whole genome shotgun (WGS) entry which is preliminary data.</text>
</comment>
<gene>
    <name evidence="2" type="ORF">PENTCL1PPCAC_25418</name>
</gene>
<feature type="non-terminal residue" evidence="2">
    <location>
        <position position="173"/>
    </location>
</feature>
<evidence type="ECO:0000256" key="1">
    <source>
        <dbReference type="SAM" id="Phobius"/>
    </source>
</evidence>
<evidence type="ECO:0000313" key="3">
    <source>
        <dbReference type="Proteomes" id="UP001432027"/>
    </source>
</evidence>
<dbReference type="AlphaFoldDB" id="A0AAV5U8Q0"/>
<dbReference type="EMBL" id="BTSX01000006">
    <property type="protein sequence ID" value="GMT03244.1"/>
    <property type="molecule type" value="Genomic_DNA"/>
</dbReference>
<proteinExistence type="predicted"/>